<name>A0A1I3EFI1_9RHOB</name>
<evidence type="ECO:0000256" key="2">
    <source>
        <dbReference type="ARBA" id="ARBA00022692"/>
    </source>
</evidence>
<reference evidence="6 7" key="1">
    <citation type="submission" date="2016-10" db="EMBL/GenBank/DDBJ databases">
        <authorList>
            <person name="de Groot N.N."/>
        </authorList>
    </citation>
    <scope>NUCLEOTIDE SEQUENCE [LARGE SCALE GENOMIC DNA]</scope>
    <source>
        <strain evidence="6 7">DSM 8537</strain>
    </source>
</reference>
<dbReference type="Pfam" id="PF02600">
    <property type="entry name" value="DsbB"/>
    <property type="match status" value="1"/>
</dbReference>
<dbReference type="GO" id="GO:0016020">
    <property type="term" value="C:membrane"/>
    <property type="evidence" value="ECO:0007669"/>
    <property type="project" value="UniProtKB-SubCell"/>
</dbReference>
<organism evidence="6 7">
    <name type="scientific">Paracoccus aminovorans</name>
    <dbReference type="NCBI Taxonomy" id="34004"/>
    <lineage>
        <taxon>Bacteria</taxon>
        <taxon>Pseudomonadati</taxon>
        <taxon>Pseudomonadota</taxon>
        <taxon>Alphaproteobacteria</taxon>
        <taxon>Rhodobacterales</taxon>
        <taxon>Paracoccaceae</taxon>
        <taxon>Paracoccus</taxon>
    </lineage>
</organism>
<dbReference type="Gene3D" id="1.20.1550.10">
    <property type="entry name" value="DsbB-like"/>
    <property type="match status" value="1"/>
</dbReference>
<sequence length="178" mass="18312">MALADRYAPPYPVAMNGFSSKWIAVLAGAGSAALLAAALGFQSLGYAPCELCILQRWPHLAAALIGASIWAFGWKRWLAALGLLAALCATGFAIYHAGVELKLWAGPQHCSGGVSGLAGMSTQDLLTALEAAPVVRCDQIAWSLFGISMAGWNAVGSAALSGLWLASVRGRKRAGAAA</sequence>
<dbReference type="InterPro" id="IPR023380">
    <property type="entry name" value="DsbB-like_sf"/>
</dbReference>
<evidence type="ECO:0000313" key="7">
    <source>
        <dbReference type="Proteomes" id="UP000183635"/>
    </source>
</evidence>
<evidence type="ECO:0000256" key="1">
    <source>
        <dbReference type="ARBA" id="ARBA00004141"/>
    </source>
</evidence>
<evidence type="ECO:0000256" key="3">
    <source>
        <dbReference type="ARBA" id="ARBA00022989"/>
    </source>
</evidence>
<feature type="transmembrane region" description="Helical" evidence="5">
    <location>
        <begin position="21"/>
        <end position="41"/>
    </location>
</feature>
<dbReference type="STRING" id="34004.SAMN04488021_14815"/>
<evidence type="ECO:0000313" key="6">
    <source>
        <dbReference type="EMBL" id="SFH97728.1"/>
    </source>
</evidence>
<accession>A0A1I3EFI1</accession>
<keyword evidence="7" id="KW-1185">Reference proteome</keyword>
<dbReference type="RefSeq" id="WP_408634323.1">
    <property type="nucleotide sequence ID" value="NZ_CBCRYP010000044.1"/>
</dbReference>
<dbReference type="InterPro" id="IPR003752">
    <property type="entry name" value="DiS_bond_form_DsbB/BdbC"/>
</dbReference>
<evidence type="ECO:0000256" key="5">
    <source>
        <dbReference type="SAM" id="Phobius"/>
    </source>
</evidence>
<feature type="transmembrane region" description="Helical" evidence="5">
    <location>
        <begin position="77"/>
        <end position="97"/>
    </location>
</feature>
<feature type="transmembrane region" description="Helical" evidence="5">
    <location>
        <begin position="53"/>
        <end position="72"/>
    </location>
</feature>
<keyword evidence="3 5" id="KW-1133">Transmembrane helix</keyword>
<dbReference type="GO" id="GO:0015035">
    <property type="term" value="F:protein-disulfide reductase activity"/>
    <property type="evidence" value="ECO:0007669"/>
    <property type="project" value="InterPro"/>
</dbReference>
<comment type="subcellular location">
    <subcellularLocation>
        <location evidence="1">Membrane</location>
        <topology evidence="1">Multi-pass membrane protein</topology>
    </subcellularLocation>
</comment>
<proteinExistence type="predicted"/>
<dbReference type="Proteomes" id="UP000183635">
    <property type="component" value="Unassembled WGS sequence"/>
</dbReference>
<dbReference type="EMBL" id="FOPU01000048">
    <property type="protein sequence ID" value="SFH97728.1"/>
    <property type="molecule type" value="Genomic_DNA"/>
</dbReference>
<gene>
    <name evidence="6" type="ORF">SAMN04488021_14815</name>
</gene>
<dbReference type="GO" id="GO:0006457">
    <property type="term" value="P:protein folding"/>
    <property type="evidence" value="ECO:0007669"/>
    <property type="project" value="InterPro"/>
</dbReference>
<dbReference type="AlphaFoldDB" id="A0A1I3EFI1"/>
<keyword evidence="4 5" id="KW-0472">Membrane</keyword>
<keyword evidence="2 5" id="KW-0812">Transmembrane</keyword>
<evidence type="ECO:0000256" key="4">
    <source>
        <dbReference type="ARBA" id="ARBA00023136"/>
    </source>
</evidence>
<feature type="transmembrane region" description="Helical" evidence="5">
    <location>
        <begin position="140"/>
        <end position="166"/>
    </location>
</feature>
<protein>
    <submittedName>
        <fullName evidence="6">Disulfide bond formation protein DsbB</fullName>
    </submittedName>
</protein>
<dbReference type="SUPFAM" id="SSF158442">
    <property type="entry name" value="DsbB-like"/>
    <property type="match status" value="1"/>
</dbReference>